<dbReference type="EC" id="5.6.2.3" evidence="11 12"/>
<evidence type="ECO:0000256" key="5">
    <source>
        <dbReference type="ARBA" id="ARBA00022801"/>
    </source>
</evidence>
<protein>
    <recommendedName>
        <fullName evidence="11 12">Replicative DNA helicase</fullName>
        <ecNumber evidence="11 12">5.6.2.3</ecNumber>
    </recommendedName>
</protein>
<comment type="function">
    <text evidence="12">The main replicative DNA helicase, it participates in initiation and elongation during chromosome replication. Travels ahead of the DNA replisome, separating dsDNA into templates for DNA synthesis. A processive ATP-dependent 5'-3' DNA helicase it has DNA-dependent ATPase activity.</text>
</comment>
<dbReference type="Gene3D" id="3.40.50.300">
    <property type="entry name" value="P-loop containing nucleotide triphosphate hydrolases"/>
    <property type="match status" value="1"/>
</dbReference>
<dbReference type="GO" id="GO:0003677">
    <property type="term" value="F:DNA binding"/>
    <property type="evidence" value="ECO:0007669"/>
    <property type="project" value="UniProtKB-UniRule"/>
</dbReference>
<keyword evidence="9" id="KW-0413">Isomerase</keyword>
<dbReference type="InterPro" id="IPR007692">
    <property type="entry name" value="DNA_helicase_DnaB"/>
</dbReference>
<dbReference type="InterPro" id="IPR003593">
    <property type="entry name" value="AAA+_ATPase"/>
</dbReference>
<evidence type="ECO:0000256" key="10">
    <source>
        <dbReference type="ARBA" id="ARBA00048954"/>
    </source>
</evidence>
<name>A0A2X3MKB4_9BACT</name>
<organism evidence="14 15">
    <name type="scientific">Candidatus Bipolaricaulis anaerobius</name>
    <dbReference type="NCBI Taxonomy" id="2026885"/>
    <lineage>
        <taxon>Bacteria</taxon>
        <taxon>Candidatus Bipolaricaulota</taxon>
        <taxon>Candidatus Bipolaricaulia</taxon>
        <taxon>Candidatus Bipolaricaulales</taxon>
        <taxon>Candidatus Bipolaricaulaceae</taxon>
        <taxon>Candidatus Bipolaricaulis</taxon>
    </lineage>
</organism>
<dbReference type="Pfam" id="PF03796">
    <property type="entry name" value="DnaB_C"/>
    <property type="match status" value="1"/>
</dbReference>
<dbReference type="GO" id="GO:0005829">
    <property type="term" value="C:cytosol"/>
    <property type="evidence" value="ECO:0007669"/>
    <property type="project" value="TreeGrafter"/>
</dbReference>
<evidence type="ECO:0000256" key="2">
    <source>
        <dbReference type="ARBA" id="ARBA00022515"/>
    </source>
</evidence>
<keyword evidence="5 12" id="KW-0378">Hydrolase</keyword>
<evidence type="ECO:0000256" key="3">
    <source>
        <dbReference type="ARBA" id="ARBA00022705"/>
    </source>
</evidence>
<evidence type="ECO:0000313" key="14">
    <source>
        <dbReference type="EMBL" id="SQD92585.1"/>
    </source>
</evidence>
<dbReference type="GO" id="GO:0016887">
    <property type="term" value="F:ATP hydrolysis activity"/>
    <property type="evidence" value="ECO:0007669"/>
    <property type="project" value="RHEA"/>
</dbReference>
<dbReference type="EMBL" id="LS483254">
    <property type="protein sequence ID" value="SQD92585.1"/>
    <property type="molecule type" value="Genomic_DNA"/>
</dbReference>
<evidence type="ECO:0000256" key="12">
    <source>
        <dbReference type="RuleBase" id="RU362085"/>
    </source>
</evidence>
<evidence type="ECO:0000256" key="1">
    <source>
        <dbReference type="ARBA" id="ARBA00008428"/>
    </source>
</evidence>
<dbReference type="InterPro" id="IPR027417">
    <property type="entry name" value="P-loop_NTPase"/>
</dbReference>
<evidence type="ECO:0000313" key="15">
    <source>
        <dbReference type="Proteomes" id="UP000249818"/>
    </source>
</evidence>
<keyword evidence="2 12" id="KW-0639">Primosome</keyword>
<dbReference type="GO" id="GO:0006269">
    <property type="term" value="P:DNA replication, synthesis of primer"/>
    <property type="evidence" value="ECO:0007669"/>
    <property type="project" value="UniProtKB-UniRule"/>
</dbReference>
<dbReference type="SUPFAM" id="SSF52540">
    <property type="entry name" value="P-loop containing nucleoside triphosphate hydrolases"/>
    <property type="match status" value="1"/>
</dbReference>
<dbReference type="InterPro" id="IPR007694">
    <property type="entry name" value="DNA_helicase_DnaB-like_C"/>
</dbReference>
<keyword evidence="6 12" id="KW-0347">Helicase</keyword>
<dbReference type="Gene3D" id="1.10.860.10">
    <property type="entry name" value="DNAb Helicase, Chain A"/>
    <property type="match status" value="1"/>
</dbReference>
<dbReference type="InterPro" id="IPR016136">
    <property type="entry name" value="DNA_helicase_N/primase_C"/>
</dbReference>
<keyword evidence="7 12" id="KW-0067">ATP-binding</keyword>
<dbReference type="InterPro" id="IPR007693">
    <property type="entry name" value="DNA_helicase_DnaB-like_N"/>
</dbReference>
<dbReference type="AlphaFoldDB" id="A0A2X3MKB4"/>
<dbReference type="Pfam" id="PF00772">
    <property type="entry name" value="DnaB"/>
    <property type="match status" value="1"/>
</dbReference>
<accession>A0A2X3MKB4</accession>
<dbReference type="GO" id="GO:1990077">
    <property type="term" value="C:primosome complex"/>
    <property type="evidence" value="ECO:0007669"/>
    <property type="project" value="UniProtKB-UniRule"/>
</dbReference>
<sequence>MHVGDWRGRSLGRYDRAVADRGEEGILHVPRNEEAEQLVLGAALLEPDEVIPTVADRLKPEHFYFRAHQIIYRTLLDLFEEGEHADAVAVANRLEERGQLAKVGGRSYLGEMMGRVTTITAVDHYAGIIEDKALRRWLIEAGGKVSELAQQEDLPLEGVMDRAEEAVFAIAERRSAPSFHSLREFLDDHLEMLMEVHKDPHRRPVAALSTGFEEFDALTSGLRRSDLIVLAGRPGTGKTSLALGIVRHAAIVEKKKVGLFSLEMTKEQILERLLCAEAQVDLQRLRDGYLPAAKWGLIAEAAGRLHDAVILVDDASTASVLSIKAKARQMMRRHDGLDLVVVDYLQLVEAGIKSDVREQQIAYISRALKALARELEVPVIACSQLNRAVERRESKRPQLSDLRESGAIEQDADLVVFIYRPDYYDDPDQTGPVAETEIIIAKQRNGPLGKFRLMFHKSSATFYSPTKQGEVVPF</sequence>
<dbReference type="CDD" id="cd00984">
    <property type="entry name" value="DnaB_C"/>
    <property type="match status" value="1"/>
</dbReference>
<evidence type="ECO:0000256" key="11">
    <source>
        <dbReference type="NCBIfam" id="TIGR00665"/>
    </source>
</evidence>
<gene>
    <name evidence="14" type="primary">dnaC</name>
    <name evidence="14" type="ORF">BARAN1_0561</name>
</gene>
<comment type="similarity">
    <text evidence="1 12">Belongs to the helicase family. DnaB subfamily.</text>
</comment>
<keyword evidence="3 12" id="KW-0235">DNA replication</keyword>
<dbReference type="PANTHER" id="PTHR30153">
    <property type="entry name" value="REPLICATIVE DNA HELICASE DNAB"/>
    <property type="match status" value="1"/>
</dbReference>
<dbReference type="InterPro" id="IPR036185">
    <property type="entry name" value="DNA_heli_DnaB-like_N_sf"/>
</dbReference>
<comment type="catalytic activity">
    <reaction evidence="10 12">
        <text>ATP + H2O = ADP + phosphate + H(+)</text>
        <dbReference type="Rhea" id="RHEA:13065"/>
        <dbReference type="ChEBI" id="CHEBI:15377"/>
        <dbReference type="ChEBI" id="CHEBI:15378"/>
        <dbReference type="ChEBI" id="CHEBI:30616"/>
        <dbReference type="ChEBI" id="CHEBI:43474"/>
        <dbReference type="ChEBI" id="CHEBI:456216"/>
        <dbReference type="EC" id="5.6.2.3"/>
    </reaction>
</comment>
<dbReference type="Proteomes" id="UP000249818">
    <property type="component" value="Chromosome BARAN1"/>
</dbReference>
<dbReference type="SMART" id="SM00382">
    <property type="entry name" value="AAA"/>
    <property type="match status" value="1"/>
</dbReference>
<reference evidence="15" key="1">
    <citation type="submission" date="2018-05" db="EMBL/GenBank/DDBJ databases">
        <authorList>
            <person name="Hao L."/>
        </authorList>
    </citation>
    <scope>NUCLEOTIDE SEQUENCE [LARGE SCALE GENOMIC DNA]</scope>
</reference>
<evidence type="ECO:0000256" key="7">
    <source>
        <dbReference type="ARBA" id="ARBA00022840"/>
    </source>
</evidence>
<dbReference type="PROSITE" id="PS51199">
    <property type="entry name" value="SF4_HELICASE"/>
    <property type="match status" value="1"/>
</dbReference>
<proteinExistence type="inferred from homology"/>
<keyword evidence="4 12" id="KW-0547">Nucleotide-binding</keyword>
<keyword evidence="15" id="KW-1185">Reference proteome</keyword>
<feature type="domain" description="SF4 helicase" evidence="13">
    <location>
        <begin position="201"/>
        <end position="469"/>
    </location>
</feature>
<dbReference type="GO" id="GO:0005524">
    <property type="term" value="F:ATP binding"/>
    <property type="evidence" value="ECO:0007669"/>
    <property type="project" value="UniProtKB-UniRule"/>
</dbReference>
<dbReference type="PANTHER" id="PTHR30153:SF2">
    <property type="entry name" value="REPLICATIVE DNA HELICASE"/>
    <property type="match status" value="1"/>
</dbReference>
<dbReference type="SUPFAM" id="SSF48024">
    <property type="entry name" value="N-terminal domain of DnaB helicase"/>
    <property type="match status" value="1"/>
</dbReference>
<dbReference type="GO" id="GO:0043139">
    <property type="term" value="F:5'-3' DNA helicase activity"/>
    <property type="evidence" value="ECO:0007669"/>
    <property type="project" value="UniProtKB-EC"/>
</dbReference>
<evidence type="ECO:0000256" key="9">
    <source>
        <dbReference type="ARBA" id="ARBA00023235"/>
    </source>
</evidence>
<evidence type="ECO:0000256" key="8">
    <source>
        <dbReference type="ARBA" id="ARBA00023125"/>
    </source>
</evidence>
<dbReference type="KEGG" id="bana:BARAN1_0561"/>
<evidence type="ECO:0000259" key="13">
    <source>
        <dbReference type="PROSITE" id="PS51199"/>
    </source>
</evidence>
<dbReference type="NCBIfam" id="TIGR00665">
    <property type="entry name" value="DnaB"/>
    <property type="match status" value="1"/>
</dbReference>
<evidence type="ECO:0000256" key="6">
    <source>
        <dbReference type="ARBA" id="ARBA00022806"/>
    </source>
</evidence>
<keyword evidence="8 12" id="KW-0238">DNA-binding</keyword>
<evidence type="ECO:0000256" key="4">
    <source>
        <dbReference type="ARBA" id="ARBA00022741"/>
    </source>
</evidence>